<protein>
    <submittedName>
        <fullName evidence="3">Histone-lysine N-methyltransferase SETMAR-like</fullName>
    </submittedName>
</protein>
<dbReference type="OrthoDB" id="616263at2759"/>
<gene>
    <name evidence="3" type="primary">LOC117347655</name>
</gene>
<dbReference type="Pfam" id="PF17906">
    <property type="entry name" value="HTH_48"/>
    <property type="match status" value="1"/>
</dbReference>
<dbReference type="Proteomes" id="UP000515159">
    <property type="component" value="Chromosome 13"/>
</dbReference>
<dbReference type="GeneID" id="117347655"/>
<dbReference type="PANTHER" id="PTHR46060">
    <property type="entry name" value="MARINER MOS1 TRANSPOSASE-LIKE PROTEIN"/>
    <property type="match status" value="1"/>
</dbReference>
<name>A0A6P8P164_GEOSA</name>
<dbReference type="InterPro" id="IPR001888">
    <property type="entry name" value="Transposase_1"/>
</dbReference>
<evidence type="ECO:0000313" key="2">
    <source>
        <dbReference type="Proteomes" id="UP000515159"/>
    </source>
</evidence>
<organism evidence="2 3">
    <name type="scientific">Geotrypetes seraphini</name>
    <name type="common">Gaboon caecilian</name>
    <name type="synonym">Caecilia seraphini</name>
    <dbReference type="NCBI Taxonomy" id="260995"/>
    <lineage>
        <taxon>Eukaryota</taxon>
        <taxon>Metazoa</taxon>
        <taxon>Chordata</taxon>
        <taxon>Craniata</taxon>
        <taxon>Vertebrata</taxon>
        <taxon>Euteleostomi</taxon>
        <taxon>Amphibia</taxon>
        <taxon>Gymnophiona</taxon>
        <taxon>Geotrypetes</taxon>
    </lineage>
</organism>
<dbReference type="GO" id="GO:0003676">
    <property type="term" value="F:nucleic acid binding"/>
    <property type="evidence" value="ECO:0007669"/>
    <property type="project" value="InterPro"/>
</dbReference>
<dbReference type="Gene3D" id="3.30.420.10">
    <property type="entry name" value="Ribonuclease H-like superfamily/Ribonuclease H"/>
    <property type="match status" value="1"/>
</dbReference>
<dbReference type="Pfam" id="PF01359">
    <property type="entry name" value="Transposase_1"/>
    <property type="match status" value="1"/>
</dbReference>
<keyword evidence="2" id="KW-1185">Reference proteome</keyword>
<evidence type="ECO:0000313" key="3">
    <source>
        <dbReference type="RefSeq" id="XP_033774750.1"/>
    </source>
</evidence>
<dbReference type="InParanoid" id="A0A6P8P164"/>
<accession>A0A6P8P164</accession>
<dbReference type="InterPro" id="IPR036397">
    <property type="entry name" value="RNaseH_sf"/>
</dbReference>
<dbReference type="InterPro" id="IPR041426">
    <property type="entry name" value="Mos1_HTH"/>
</dbReference>
<dbReference type="RefSeq" id="XP_033774750.1">
    <property type="nucleotide sequence ID" value="XM_033918859.1"/>
</dbReference>
<reference evidence="3" key="1">
    <citation type="submission" date="2025-08" db="UniProtKB">
        <authorList>
            <consortium name="RefSeq"/>
        </authorList>
    </citation>
    <scope>IDENTIFICATION</scope>
</reference>
<dbReference type="PANTHER" id="PTHR46060:SF1">
    <property type="entry name" value="MARINER MOS1 TRANSPOSASE-LIKE PROTEIN"/>
    <property type="match status" value="1"/>
</dbReference>
<dbReference type="KEGG" id="gsh:117347655"/>
<sequence>MQHIVDVWQPFESTTYAFIIEMEKEFRAVIKHFYLKKWTAAQIKFELDEVRGDSAPALKTIYFWINEFKRGCTCTEDKVRSGHPVEITMNDMIEKIHCFVMEDRQVKVYEIAETVGISSEQVHNILNEKLHMRKLCAQWVPQLLTFYQKCKRKDISMQCLMMFNRNPQEFLCRFVTVDETWIHLYTPESQQKSKQWTMTGENAPKKAKTVLSPEKVMATVFWDSQGIILIDYLAKGKTTTGAYYASLLDRLKDELKEKRPRLAHKKVLFHQDNTPFHTSTVVVTKLHELGFEVILRPPYSPDLAPSYFFLFPNLKIWLCGKKFLSNEDVIDAVNEYFAEFDKTYFSDGMKKLETRWAKCIALNGDYVEK</sequence>
<dbReference type="InterPro" id="IPR052709">
    <property type="entry name" value="Transposase-MT_Hybrid"/>
</dbReference>
<dbReference type="AlphaFoldDB" id="A0A6P8P164"/>
<proteinExistence type="predicted"/>
<feature type="domain" description="Mos1 transposase HTH" evidence="1">
    <location>
        <begin position="25"/>
        <end position="71"/>
    </location>
</feature>
<evidence type="ECO:0000259" key="1">
    <source>
        <dbReference type="Pfam" id="PF17906"/>
    </source>
</evidence>
<dbReference type="Gene3D" id="1.10.10.1450">
    <property type="match status" value="1"/>
</dbReference>